<protein>
    <submittedName>
        <fullName evidence="2">Uncharacterized protein</fullName>
    </submittedName>
</protein>
<organism evidence="2 3">
    <name type="scientific">Streptomyces angustmyceticus</name>
    <dbReference type="NCBI Taxonomy" id="285578"/>
    <lineage>
        <taxon>Bacteria</taxon>
        <taxon>Bacillati</taxon>
        <taxon>Actinomycetota</taxon>
        <taxon>Actinomycetes</taxon>
        <taxon>Kitasatosporales</taxon>
        <taxon>Streptomycetaceae</taxon>
        <taxon>Streptomyces</taxon>
    </lineage>
</organism>
<accession>A0A5J4LD78</accession>
<dbReference type="AlphaFoldDB" id="A0A5J4LD78"/>
<dbReference type="EMBL" id="BLAG01000004">
    <property type="protein sequence ID" value="GES28065.1"/>
    <property type="molecule type" value="Genomic_DNA"/>
</dbReference>
<dbReference type="Proteomes" id="UP000325598">
    <property type="component" value="Unassembled WGS sequence"/>
</dbReference>
<name>A0A5J4LD78_9ACTN</name>
<gene>
    <name evidence="2" type="ORF">San01_05520</name>
</gene>
<reference evidence="2 3" key="1">
    <citation type="submission" date="2019-10" db="EMBL/GenBank/DDBJ databases">
        <title>Whole genome shotgun sequence of Streptomyces angustmyceticus NBRC 3934.</title>
        <authorList>
            <person name="Hosoyama A."/>
            <person name="Ichikawa N."/>
            <person name="Kimura A."/>
            <person name="Kitahashi Y."/>
            <person name="Komaki H."/>
            <person name="Uohara A."/>
        </authorList>
    </citation>
    <scope>NUCLEOTIDE SEQUENCE [LARGE SCALE GENOMIC DNA]</scope>
    <source>
        <strain evidence="2 3">NBRC 3934</strain>
    </source>
</reference>
<sequence length="86" mass="8621">MRSTSGHFLHTAQGTATQSDDGAPEGAPRPCRTTGRPAAGQAVRVDTEGGQASVLFRPGLRSGRRRTSSDSAPPAGISGACSGVDG</sequence>
<feature type="region of interest" description="Disordered" evidence="1">
    <location>
        <begin position="1"/>
        <end position="86"/>
    </location>
</feature>
<evidence type="ECO:0000256" key="1">
    <source>
        <dbReference type="SAM" id="MobiDB-lite"/>
    </source>
</evidence>
<proteinExistence type="predicted"/>
<evidence type="ECO:0000313" key="2">
    <source>
        <dbReference type="EMBL" id="GES28065.1"/>
    </source>
</evidence>
<feature type="compositionally biased region" description="Polar residues" evidence="1">
    <location>
        <begin position="1"/>
        <end position="20"/>
    </location>
</feature>
<keyword evidence="3" id="KW-1185">Reference proteome</keyword>
<evidence type="ECO:0000313" key="3">
    <source>
        <dbReference type="Proteomes" id="UP000325598"/>
    </source>
</evidence>
<comment type="caution">
    <text evidence="2">The sequence shown here is derived from an EMBL/GenBank/DDBJ whole genome shotgun (WGS) entry which is preliminary data.</text>
</comment>